<evidence type="ECO:0000313" key="1">
    <source>
        <dbReference type="EMBL" id="KAB0391705.1"/>
    </source>
</evidence>
<proteinExistence type="predicted"/>
<gene>
    <name evidence="1" type="ORF">E2I00_007009</name>
</gene>
<organism evidence="1 2">
    <name type="scientific">Balaenoptera physalus</name>
    <name type="common">Fin whale</name>
    <name type="synonym">Balaena physalus</name>
    <dbReference type="NCBI Taxonomy" id="9770"/>
    <lineage>
        <taxon>Eukaryota</taxon>
        <taxon>Metazoa</taxon>
        <taxon>Chordata</taxon>
        <taxon>Craniata</taxon>
        <taxon>Vertebrata</taxon>
        <taxon>Euteleostomi</taxon>
        <taxon>Mammalia</taxon>
        <taxon>Eutheria</taxon>
        <taxon>Laurasiatheria</taxon>
        <taxon>Artiodactyla</taxon>
        <taxon>Whippomorpha</taxon>
        <taxon>Cetacea</taxon>
        <taxon>Mysticeti</taxon>
        <taxon>Balaenopteridae</taxon>
        <taxon>Balaenoptera</taxon>
    </lineage>
</organism>
<feature type="non-terminal residue" evidence="1">
    <location>
        <position position="224"/>
    </location>
</feature>
<name>A0A643BVU1_BALPH</name>
<evidence type="ECO:0000313" key="2">
    <source>
        <dbReference type="Proteomes" id="UP000437017"/>
    </source>
</evidence>
<keyword evidence="2" id="KW-1185">Reference proteome</keyword>
<dbReference type="Proteomes" id="UP000437017">
    <property type="component" value="Unassembled WGS sequence"/>
</dbReference>
<dbReference type="AlphaFoldDB" id="A0A643BVU1"/>
<protein>
    <submittedName>
        <fullName evidence="1">Uncharacterized protein</fullName>
    </submittedName>
</protein>
<accession>A0A643BVU1</accession>
<dbReference type="OrthoDB" id="6159439at2759"/>
<dbReference type="EMBL" id="SGJD01004303">
    <property type="protein sequence ID" value="KAB0391705.1"/>
    <property type="molecule type" value="Genomic_DNA"/>
</dbReference>
<reference evidence="1 2" key="1">
    <citation type="journal article" date="2019" name="PLoS ONE">
        <title>Genomic analyses reveal an absence of contemporary introgressive admixture between fin whales and blue whales, despite known hybrids.</title>
        <authorList>
            <person name="Westbury M.V."/>
            <person name="Petersen B."/>
            <person name="Lorenzen E.D."/>
        </authorList>
    </citation>
    <scope>NUCLEOTIDE SEQUENCE [LARGE SCALE GENOMIC DNA]</scope>
    <source>
        <strain evidence="1">FinWhale-01</strain>
    </source>
</reference>
<sequence>MSAPLMNKIVQENPQPDPFVYVDDSSMNFEVDSQIPAGPTKWKKPHERTSYTHTQHEELKALFSCNMNWRFKKRKQQQQQEQQLVLPSKNVPTASTSPHSFLPAVSDSYSFHSPQPLDPFHWAGDSIVTEIATSDVQMQDPQLERLVASVPALYSDAYDIAQIMELYRFPDEDEIASSSFHSLFMSWANLLQYDKLELYSLQSKRQPGIPEPLQYGTVWMSLIK</sequence>
<comment type="caution">
    <text evidence="1">The sequence shown here is derived from an EMBL/GenBank/DDBJ whole genome shotgun (WGS) entry which is preliminary data.</text>
</comment>